<gene>
    <name evidence="2" type="ORF">L873DRAFT_1805155</name>
</gene>
<name>A0A3N4JPX9_9PEZI</name>
<organism evidence="2 3">
    <name type="scientific">Choiromyces venosus 120613-1</name>
    <dbReference type="NCBI Taxonomy" id="1336337"/>
    <lineage>
        <taxon>Eukaryota</taxon>
        <taxon>Fungi</taxon>
        <taxon>Dikarya</taxon>
        <taxon>Ascomycota</taxon>
        <taxon>Pezizomycotina</taxon>
        <taxon>Pezizomycetes</taxon>
        <taxon>Pezizales</taxon>
        <taxon>Tuberaceae</taxon>
        <taxon>Choiromyces</taxon>
    </lineage>
</organism>
<dbReference type="OrthoDB" id="5450301at2759"/>
<protein>
    <submittedName>
        <fullName evidence="2">Uncharacterized protein</fullName>
    </submittedName>
</protein>
<dbReference type="EMBL" id="ML120380">
    <property type="protein sequence ID" value="RPB00374.1"/>
    <property type="molecule type" value="Genomic_DNA"/>
</dbReference>
<sequence length="196" mass="22102">MSHNSHEGISGHYTPIDTPFSPKNKNTIPDYSTPSAILSEVLPDHAPTHHSRSSLSCPVSGCSKVFQGDKSDECLLRHLKRPRNFKRSGYDEAVWHAHHKEEHRRHVSTRLTTTTPSSEARLGQEQKLLRTTEFELRAKKMGITEQELIEEKIKIWEGMWDAKDKGDSIAVRCLGSYGCLYQPVETGSNSLFLACS</sequence>
<dbReference type="Proteomes" id="UP000276215">
    <property type="component" value="Unassembled WGS sequence"/>
</dbReference>
<evidence type="ECO:0000313" key="3">
    <source>
        <dbReference type="Proteomes" id="UP000276215"/>
    </source>
</evidence>
<accession>A0A3N4JPX9</accession>
<feature type="compositionally biased region" description="Polar residues" evidence="1">
    <location>
        <begin position="21"/>
        <end position="32"/>
    </location>
</feature>
<evidence type="ECO:0000313" key="2">
    <source>
        <dbReference type="EMBL" id="RPB00374.1"/>
    </source>
</evidence>
<feature type="compositionally biased region" description="Polar residues" evidence="1">
    <location>
        <begin position="109"/>
        <end position="118"/>
    </location>
</feature>
<feature type="region of interest" description="Disordered" evidence="1">
    <location>
        <begin position="1"/>
        <end position="32"/>
    </location>
</feature>
<reference evidence="2 3" key="1">
    <citation type="journal article" date="2018" name="Nat. Ecol. Evol.">
        <title>Pezizomycetes genomes reveal the molecular basis of ectomycorrhizal truffle lifestyle.</title>
        <authorList>
            <person name="Murat C."/>
            <person name="Payen T."/>
            <person name="Noel B."/>
            <person name="Kuo A."/>
            <person name="Morin E."/>
            <person name="Chen J."/>
            <person name="Kohler A."/>
            <person name="Krizsan K."/>
            <person name="Balestrini R."/>
            <person name="Da Silva C."/>
            <person name="Montanini B."/>
            <person name="Hainaut M."/>
            <person name="Levati E."/>
            <person name="Barry K.W."/>
            <person name="Belfiori B."/>
            <person name="Cichocki N."/>
            <person name="Clum A."/>
            <person name="Dockter R.B."/>
            <person name="Fauchery L."/>
            <person name="Guy J."/>
            <person name="Iotti M."/>
            <person name="Le Tacon F."/>
            <person name="Lindquist E.A."/>
            <person name="Lipzen A."/>
            <person name="Malagnac F."/>
            <person name="Mello A."/>
            <person name="Molinier V."/>
            <person name="Miyauchi S."/>
            <person name="Poulain J."/>
            <person name="Riccioni C."/>
            <person name="Rubini A."/>
            <person name="Sitrit Y."/>
            <person name="Splivallo R."/>
            <person name="Traeger S."/>
            <person name="Wang M."/>
            <person name="Zifcakova L."/>
            <person name="Wipf D."/>
            <person name="Zambonelli A."/>
            <person name="Paolocci F."/>
            <person name="Nowrousian M."/>
            <person name="Ottonello S."/>
            <person name="Baldrian P."/>
            <person name="Spatafora J.W."/>
            <person name="Henrissat B."/>
            <person name="Nagy L.G."/>
            <person name="Aury J.M."/>
            <person name="Wincker P."/>
            <person name="Grigoriev I.V."/>
            <person name="Bonfante P."/>
            <person name="Martin F.M."/>
        </authorList>
    </citation>
    <scope>NUCLEOTIDE SEQUENCE [LARGE SCALE GENOMIC DNA]</scope>
    <source>
        <strain evidence="2 3">120613-1</strain>
    </source>
</reference>
<feature type="region of interest" description="Disordered" evidence="1">
    <location>
        <begin position="101"/>
        <end position="123"/>
    </location>
</feature>
<evidence type="ECO:0000256" key="1">
    <source>
        <dbReference type="SAM" id="MobiDB-lite"/>
    </source>
</evidence>
<keyword evidence="3" id="KW-1185">Reference proteome</keyword>
<dbReference type="AlphaFoldDB" id="A0A3N4JPX9"/>
<proteinExistence type="predicted"/>